<name>A0A0N1P0Q0_9EURO</name>
<evidence type="ECO:0000313" key="4">
    <source>
        <dbReference type="EMBL" id="KPI40765.1"/>
    </source>
</evidence>
<reference evidence="4 5" key="1">
    <citation type="submission" date="2015-06" db="EMBL/GenBank/DDBJ databases">
        <title>Draft genome of the ant-associated black yeast Phialophora attae CBS 131958.</title>
        <authorList>
            <person name="Moreno L.F."/>
            <person name="Stielow B.J."/>
            <person name="de Hoog S."/>
            <person name="Vicente V.A."/>
            <person name="Weiss V.A."/>
            <person name="de Vries M."/>
            <person name="Cruz L.M."/>
            <person name="Souza E.M."/>
        </authorList>
    </citation>
    <scope>NUCLEOTIDE SEQUENCE [LARGE SCALE GENOMIC DNA]</scope>
    <source>
        <strain evidence="4 5">CBS 131958</strain>
    </source>
</reference>
<feature type="region of interest" description="Disordered" evidence="2">
    <location>
        <begin position="165"/>
        <end position="204"/>
    </location>
</feature>
<sequence length="611" mass="67362">MSSSDEAEGETFQLRDYDQDTDDERPNKRRKTAAKPLWSKGMSFVSSTVSAAIEGNNEEDEDEQDVDDERPTMGSMGGFRSAFNIGEYSADASESSPAPGNEAPTPQQPIGAGRSAFGPGGKMNKNSFAARMMAKHGYVEGQGLGKDRQGISAPIQVQLLQSRAGLGQGSGPAPPRQQKQNNDKASKPSTPGASTPRVKAPPKPKYTIAAIESRGLHVPEAMKSIIIDATGAETRTISSVSASGFSTPVREQSPGTIERSKASARIKLQLSAYAEAWDAAKEAESRLDDEESQLATSIALHEEEEQRFRDLITTFERVTADDSAQQRSWGDVVARLLVIQDTYAPYIEDLDLPELAISCLEPAFRSAILDWSPLNQPGHFVDSLQSLSSLLQIPKIQASHPRKRTTPYETLLLQHWYPYVRGAVQHEWSIYDPLPLVTLLDNWKPCLPPWLVTKLCGEIILPRLIEGVHRFPKRAAEQHSTSTLTDGTSTPKRLPAPDLHAWLFDWWSLLSDPDFDLELFPELRSAAQAHADSAEPSYRELVDAWCTENDLLLQNTGRSDALGRLLYRLVDVTGKGKGSLVYIADDVLFDGDGKPWMLDDDLMHRVRGRTS</sequence>
<dbReference type="SMART" id="SM00443">
    <property type="entry name" value="G_patch"/>
    <property type="match status" value="1"/>
</dbReference>
<dbReference type="Proteomes" id="UP000038010">
    <property type="component" value="Unassembled WGS sequence"/>
</dbReference>
<gene>
    <name evidence="4" type="ORF">AB675_10596</name>
</gene>
<dbReference type="RefSeq" id="XP_018000728.1">
    <property type="nucleotide sequence ID" value="XM_018139379.1"/>
</dbReference>
<keyword evidence="5" id="KW-1185">Reference proteome</keyword>
<dbReference type="AlphaFoldDB" id="A0A0N1P0Q0"/>
<dbReference type="PANTHER" id="PTHR23329">
    <property type="entry name" value="TUFTELIN-INTERACTING PROTEIN 11-RELATED"/>
    <property type="match status" value="1"/>
</dbReference>
<evidence type="ECO:0000256" key="1">
    <source>
        <dbReference type="ARBA" id="ARBA00010900"/>
    </source>
</evidence>
<dbReference type="GeneID" id="28731259"/>
<dbReference type="VEuPathDB" id="FungiDB:AB675_10596"/>
<protein>
    <submittedName>
        <fullName evidence="4">Tuftelin-interacting protein 11</fullName>
    </submittedName>
</protein>
<dbReference type="PANTHER" id="PTHR23329:SF1">
    <property type="entry name" value="TUFTELIN-INTERACTING PROTEIN 11"/>
    <property type="match status" value="1"/>
</dbReference>
<accession>A0A0N1P0Q0</accession>
<dbReference type="InterPro" id="IPR022783">
    <property type="entry name" value="GCFC_dom"/>
</dbReference>
<dbReference type="Pfam" id="PF07842">
    <property type="entry name" value="GCFC"/>
    <property type="match status" value="1"/>
</dbReference>
<feature type="region of interest" description="Disordered" evidence="2">
    <location>
        <begin position="1"/>
        <end position="128"/>
    </location>
</feature>
<dbReference type="GO" id="GO:0071008">
    <property type="term" value="C:U2-type post-mRNA release spliceosomal complex"/>
    <property type="evidence" value="ECO:0007669"/>
    <property type="project" value="TreeGrafter"/>
</dbReference>
<comment type="similarity">
    <text evidence="1">Belongs to the TFP11/STIP family.</text>
</comment>
<feature type="compositionally biased region" description="Acidic residues" evidence="2">
    <location>
        <begin position="56"/>
        <end position="68"/>
    </location>
</feature>
<dbReference type="GO" id="GO:0000390">
    <property type="term" value="P:spliceosomal complex disassembly"/>
    <property type="evidence" value="ECO:0007669"/>
    <property type="project" value="InterPro"/>
</dbReference>
<feature type="domain" description="G-patch" evidence="3">
    <location>
        <begin position="125"/>
        <end position="171"/>
    </location>
</feature>
<dbReference type="STRING" id="1664694.A0A0N1P0Q0"/>
<dbReference type="PROSITE" id="PS50174">
    <property type="entry name" value="G_PATCH"/>
    <property type="match status" value="1"/>
</dbReference>
<dbReference type="GO" id="GO:0003676">
    <property type="term" value="F:nucleic acid binding"/>
    <property type="evidence" value="ECO:0007669"/>
    <property type="project" value="InterPro"/>
</dbReference>
<evidence type="ECO:0000313" key="5">
    <source>
        <dbReference type="Proteomes" id="UP000038010"/>
    </source>
</evidence>
<proteinExistence type="inferred from homology"/>
<comment type="caution">
    <text evidence="4">The sequence shown here is derived from an EMBL/GenBank/DDBJ whole genome shotgun (WGS) entry which is preliminary data.</text>
</comment>
<dbReference type="InterPro" id="IPR000467">
    <property type="entry name" value="G_patch_dom"/>
</dbReference>
<evidence type="ECO:0000259" key="3">
    <source>
        <dbReference type="PROSITE" id="PS50174"/>
    </source>
</evidence>
<dbReference type="InterPro" id="IPR045211">
    <property type="entry name" value="TFP11/STIP/Ntr1"/>
</dbReference>
<dbReference type="Pfam" id="PF01585">
    <property type="entry name" value="G-patch"/>
    <property type="match status" value="1"/>
</dbReference>
<dbReference type="EMBL" id="LFJN01000011">
    <property type="protein sequence ID" value="KPI40765.1"/>
    <property type="molecule type" value="Genomic_DNA"/>
</dbReference>
<dbReference type="OrthoDB" id="4822at2759"/>
<evidence type="ECO:0000256" key="2">
    <source>
        <dbReference type="SAM" id="MobiDB-lite"/>
    </source>
</evidence>
<organism evidence="4 5">
    <name type="scientific">Cyphellophora attinorum</name>
    <dbReference type="NCBI Taxonomy" id="1664694"/>
    <lineage>
        <taxon>Eukaryota</taxon>
        <taxon>Fungi</taxon>
        <taxon>Dikarya</taxon>
        <taxon>Ascomycota</taxon>
        <taxon>Pezizomycotina</taxon>
        <taxon>Eurotiomycetes</taxon>
        <taxon>Chaetothyriomycetidae</taxon>
        <taxon>Chaetothyriales</taxon>
        <taxon>Cyphellophoraceae</taxon>
        <taxon>Cyphellophora</taxon>
    </lineage>
</organism>